<keyword evidence="7" id="KW-0547">Nucleotide-binding</keyword>
<comment type="subcellular location">
    <subcellularLocation>
        <location evidence="3">Cytoplasm</location>
        <location evidence="3">Perinuclear region</location>
    </subcellularLocation>
    <subcellularLocation>
        <location evidence="2">Nucleus</location>
    </subcellularLocation>
</comment>
<evidence type="ECO:0000313" key="16">
    <source>
        <dbReference type="EMBL" id="PWA25737.1"/>
    </source>
</evidence>
<gene>
    <name evidence="16" type="ORF">CCH79_00001318</name>
</gene>
<dbReference type="PANTHER" id="PTHR23074:SF75">
    <property type="entry name" value="DYNEIN REGULATORY COMPLEX PROTEIN 11-RELATED"/>
    <property type="match status" value="1"/>
</dbReference>
<dbReference type="STRING" id="33528.ENSGAFP00000026430"/>
<feature type="domain" description="AAA+ ATPase" evidence="15">
    <location>
        <begin position="443"/>
        <end position="579"/>
    </location>
</feature>
<evidence type="ECO:0000256" key="4">
    <source>
        <dbReference type="ARBA" id="ARBA00006914"/>
    </source>
</evidence>
<dbReference type="GO" id="GO:0048471">
    <property type="term" value="C:perinuclear region of cytoplasm"/>
    <property type="evidence" value="ECO:0007669"/>
    <property type="project" value="UniProtKB-SubCell"/>
</dbReference>
<dbReference type="EMBL" id="NHOQ01001229">
    <property type="protein sequence ID" value="PWA25737.1"/>
    <property type="molecule type" value="Genomic_DNA"/>
</dbReference>
<dbReference type="Pfam" id="PF00004">
    <property type="entry name" value="AAA"/>
    <property type="match status" value="1"/>
</dbReference>
<keyword evidence="17" id="KW-1185">Reference proteome</keyword>
<reference evidence="16 17" key="1">
    <citation type="journal article" date="2018" name="G3 (Bethesda)">
        <title>A High-Quality Reference Genome for the Invasive Mosquitofish Gambusia affinis Using a Chicago Library.</title>
        <authorList>
            <person name="Hoffberg S.L."/>
            <person name="Troendle N.J."/>
            <person name="Glenn T.C."/>
            <person name="Mahmud O."/>
            <person name="Louha S."/>
            <person name="Chalopin D."/>
            <person name="Bennetzen J.L."/>
            <person name="Mauricio R."/>
        </authorList>
    </citation>
    <scope>NUCLEOTIDE SEQUENCE [LARGE SCALE GENOMIC DNA]</scope>
    <source>
        <strain evidence="16">NE01/NJP1002.9</strain>
        <tissue evidence="16">Muscle</tissue>
    </source>
</reference>
<dbReference type="GO" id="GO:0046872">
    <property type="term" value="F:metal ion binding"/>
    <property type="evidence" value="ECO:0007669"/>
    <property type="project" value="UniProtKB-KW"/>
</dbReference>
<proteinExistence type="inferred from homology"/>
<dbReference type="AlphaFoldDB" id="A0A315VR49"/>
<evidence type="ECO:0000256" key="7">
    <source>
        <dbReference type="ARBA" id="ARBA00022741"/>
    </source>
</evidence>
<dbReference type="Gene3D" id="1.10.8.60">
    <property type="match status" value="1"/>
</dbReference>
<keyword evidence="8" id="KW-0378">Hydrolase</keyword>
<evidence type="ECO:0000256" key="6">
    <source>
        <dbReference type="ARBA" id="ARBA00022723"/>
    </source>
</evidence>
<dbReference type="FunFam" id="1.10.8.60:FF:000022">
    <property type="entry name" value="Fidgetin like 1"/>
    <property type="match status" value="1"/>
</dbReference>
<dbReference type="InterPro" id="IPR041569">
    <property type="entry name" value="AAA_lid_3"/>
</dbReference>
<dbReference type="GO" id="GO:0005524">
    <property type="term" value="F:ATP binding"/>
    <property type="evidence" value="ECO:0007669"/>
    <property type="project" value="UniProtKB-KW"/>
</dbReference>
<dbReference type="Pfam" id="PF09336">
    <property type="entry name" value="Vps4_C"/>
    <property type="match status" value="1"/>
</dbReference>
<feature type="compositionally biased region" description="Polar residues" evidence="14">
    <location>
        <begin position="209"/>
        <end position="225"/>
    </location>
</feature>
<feature type="region of interest" description="Disordered" evidence="14">
    <location>
        <begin position="323"/>
        <end position="384"/>
    </location>
</feature>
<dbReference type="SMART" id="SM00382">
    <property type="entry name" value="AAA"/>
    <property type="match status" value="1"/>
</dbReference>
<evidence type="ECO:0000256" key="10">
    <source>
        <dbReference type="ARBA" id="ARBA00022842"/>
    </source>
</evidence>
<dbReference type="InterPro" id="IPR003960">
    <property type="entry name" value="ATPase_AAA_CS"/>
</dbReference>
<evidence type="ECO:0000256" key="5">
    <source>
        <dbReference type="ARBA" id="ARBA00022490"/>
    </source>
</evidence>
<keyword evidence="9" id="KW-0067">ATP-binding</keyword>
<evidence type="ECO:0000256" key="2">
    <source>
        <dbReference type="ARBA" id="ARBA00004123"/>
    </source>
</evidence>
<feature type="compositionally biased region" description="Polar residues" evidence="14">
    <location>
        <begin position="765"/>
        <end position="784"/>
    </location>
</feature>
<dbReference type="FunFam" id="3.40.50.300:FF:000093">
    <property type="entry name" value="Fidgetin-like 1"/>
    <property type="match status" value="1"/>
</dbReference>
<keyword evidence="10" id="KW-0460">Magnesium</keyword>
<evidence type="ECO:0000256" key="14">
    <source>
        <dbReference type="SAM" id="MobiDB-lite"/>
    </source>
</evidence>
<feature type="region of interest" description="Disordered" evidence="14">
    <location>
        <begin position="756"/>
        <end position="787"/>
    </location>
</feature>
<dbReference type="GO" id="GO:0008568">
    <property type="term" value="F:microtubule severing ATPase activity"/>
    <property type="evidence" value="ECO:0007669"/>
    <property type="project" value="TreeGrafter"/>
</dbReference>
<dbReference type="InterPro" id="IPR015415">
    <property type="entry name" value="Spast_Vps4_C"/>
</dbReference>
<dbReference type="InterPro" id="IPR003959">
    <property type="entry name" value="ATPase_AAA_core"/>
</dbReference>
<evidence type="ECO:0000256" key="12">
    <source>
        <dbReference type="ARBA" id="ARBA00035694"/>
    </source>
</evidence>
<dbReference type="Gene3D" id="3.40.50.300">
    <property type="entry name" value="P-loop containing nucleotide triphosphate hydrolases"/>
    <property type="match status" value="1"/>
</dbReference>
<protein>
    <recommendedName>
        <fullName evidence="12">Fidgetin-like protein 1</fullName>
    </recommendedName>
</protein>
<dbReference type="InterPro" id="IPR027417">
    <property type="entry name" value="P-loop_NTPase"/>
</dbReference>
<evidence type="ECO:0000256" key="13">
    <source>
        <dbReference type="ARBA" id="ARBA00049360"/>
    </source>
</evidence>
<dbReference type="GO" id="GO:0016887">
    <property type="term" value="F:ATP hydrolysis activity"/>
    <property type="evidence" value="ECO:0007669"/>
    <property type="project" value="InterPro"/>
</dbReference>
<comment type="caution">
    <text evidence="16">The sequence shown here is derived from an EMBL/GenBank/DDBJ whole genome shotgun (WGS) entry which is preliminary data.</text>
</comment>
<evidence type="ECO:0000256" key="9">
    <source>
        <dbReference type="ARBA" id="ARBA00022840"/>
    </source>
</evidence>
<dbReference type="Pfam" id="PF17862">
    <property type="entry name" value="AAA_lid_3"/>
    <property type="match status" value="1"/>
</dbReference>
<evidence type="ECO:0000256" key="11">
    <source>
        <dbReference type="ARBA" id="ARBA00023242"/>
    </source>
</evidence>
<dbReference type="InterPro" id="IPR050304">
    <property type="entry name" value="MT-severing_AAA_ATPase"/>
</dbReference>
<feature type="compositionally biased region" description="Polar residues" evidence="14">
    <location>
        <begin position="289"/>
        <end position="298"/>
    </location>
</feature>
<dbReference type="SUPFAM" id="SSF52540">
    <property type="entry name" value="P-loop containing nucleoside triphosphate hydrolases"/>
    <property type="match status" value="1"/>
</dbReference>
<feature type="compositionally biased region" description="Low complexity" evidence="14">
    <location>
        <begin position="252"/>
        <end position="277"/>
    </location>
</feature>
<evidence type="ECO:0000313" key="17">
    <source>
        <dbReference type="Proteomes" id="UP000250572"/>
    </source>
</evidence>
<dbReference type="CDD" id="cd19525">
    <property type="entry name" value="RecA-like_Figl-1"/>
    <property type="match status" value="1"/>
</dbReference>
<evidence type="ECO:0000259" key="15">
    <source>
        <dbReference type="SMART" id="SM00382"/>
    </source>
</evidence>
<dbReference type="PROSITE" id="PS00674">
    <property type="entry name" value="AAA"/>
    <property type="match status" value="1"/>
</dbReference>
<dbReference type="InterPro" id="IPR047858">
    <property type="entry name" value="FIGNL1_ATPase"/>
</dbReference>
<accession>A0A315VR49</accession>
<comment type="cofactor">
    <cofactor evidence="1">
        <name>Mg(2+)</name>
        <dbReference type="ChEBI" id="CHEBI:18420"/>
    </cofactor>
</comment>
<keyword evidence="5" id="KW-0963">Cytoplasm</keyword>
<evidence type="ECO:0000256" key="8">
    <source>
        <dbReference type="ARBA" id="ARBA00022801"/>
    </source>
</evidence>
<comment type="similarity">
    <text evidence="4">Belongs to the AAA ATPase family.</text>
</comment>
<name>A0A315VR49_GAMAF</name>
<keyword evidence="11" id="KW-0539">Nucleus</keyword>
<sequence length="881" mass="95820">MFFGIGLLRETAQEVVSRKRKPSGGKEECGAGLGVDRGHVFFITFVPSPPSGRSRPGMSGAHLEEWQHRSFDISSGSCTPEQKADAYRAHILSIQYAWASSQLSQAGAADLLRTYSERYAAVLDSDDPQTGLNNYAESALHLARSQRNLSDKWESSLTAESVLQIPSVQRVIQASSGRGSFLVAPADVDIPVGHESKEDPASVQVQFTAASRAPSSSEVNNVTRNLTERPRTSDGMSVNSSVVPRPAVRPQSAFGHSSSSGPSGSAQTHQSSFFSSSNPSKRKNLYSPDRSNGNSSQHGGPEPTEPRVVSNFKTAREQFIVNQQKKHSYQPQRGHPPGMAAAMKKSLGANRSRGAFSKFVSPIPRPEDEDGRKSSNPEPQILDERLKNFEPKIVELIMSEIMDHGPPVAWDDIAGLEFAKTTIKEIVVWPMLRPDIFTGLRGPPKGILLFGPPGTGKTLIGKCIACQSGATFFSISASSLTSKWVGEGEKMVRALFAIARCHQPAVIFIDEIDSLLSQRTDGEHDSSRRIKTEFLVQLDGAATAADDRILVVGATNRPQEIDEAARRRLAKRLYVPLPEAGARRQIVTNLMVRERNHLKGQELESVVAATEGFSGADMTQLCREAALGPIRSIQLSDIATISADQVRPILYADFQEALKTVRPSVSAKDLELYEDWNKTFGCGRDSVLLADLIHRGQCHPFKSPCPEIFLTLDSQPWSRQKKTASAARLMINIQVPVSAQILIQILANSEISCAHTHPHTPRGLSPNTRTPHSWTGTDAQNSSGADGIHRVRVPIKHGCREGVPRWLQLLPVPVQSNSRHLEVAVSSQLRTVPPLALTASLQTGLALRPPPFSSTGLLFLSVCPLHCGVFSACVVMLPAVI</sequence>
<dbReference type="GO" id="GO:0005634">
    <property type="term" value="C:nucleus"/>
    <property type="evidence" value="ECO:0007669"/>
    <property type="project" value="UniProtKB-SubCell"/>
</dbReference>
<keyword evidence="6" id="KW-0479">Metal-binding</keyword>
<dbReference type="Proteomes" id="UP000250572">
    <property type="component" value="Unassembled WGS sequence"/>
</dbReference>
<dbReference type="PANTHER" id="PTHR23074">
    <property type="entry name" value="AAA DOMAIN-CONTAINING"/>
    <property type="match status" value="1"/>
</dbReference>
<evidence type="ECO:0000256" key="1">
    <source>
        <dbReference type="ARBA" id="ARBA00001946"/>
    </source>
</evidence>
<feature type="region of interest" description="Disordered" evidence="14">
    <location>
        <begin position="209"/>
        <end position="307"/>
    </location>
</feature>
<organism evidence="16 17">
    <name type="scientific">Gambusia affinis</name>
    <name type="common">Western mosquitofish</name>
    <name type="synonym">Heterandria affinis</name>
    <dbReference type="NCBI Taxonomy" id="33528"/>
    <lineage>
        <taxon>Eukaryota</taxon>
        <taxon>Metazoa</taxon>
        <taxon>Chordata</taxon>
        <taxon>Craniata</taxon>
        <taxon>Vertebrata</taxon>
        <taxon>Euteleostomi</taxon>
        <taxon>Actinopterygii</taxon>
        <taxon>Neopterygii</taxon>
        <taxon>Teleostei</taxon>
        <taxon>Neoteleostei</taxon>
        <taxon>Acanthomorphata</taxon>
        <taxon>Ovalentaria</taxon>
        <taxon>Atherinomorphae</taxon>
        <taxon>Cyprinodontiformes</taxon>
        <taxon>Poeciliidae</taxon>
        <taxon>Poeciliinae</taxon>
        <taxon>Gambusia</taxon>
    </lineage>
</organism>
<dbReference type="InterPro" id="IPR003593">
    <property type="entry name" value="AAA+_ATPase"/>
</dbReference>
<comment type="catalytic activity">
    <reaction evidence="13">
        <text>ATP + H2O = ADP + phosphate + H(+)</text>
        <dbReference type="Rhea" id="RHEA:13065"/>
        <dbReference type="ChEBI" id="CHEBI:15377"/>
        <dbReference type="ChEBI" id="CHEBI:15378"/>
        <dbReference type="ChEBI" id="CHEBI:30616"/>
        <dbReference type="ChEBI" id="CHEBI:43474"/>
        <dbReference type="ChEBI" id="CHEBI:456216"/>
    </reaction>
</comment>
<evidence type="ECO:0000256" key="3">
    <source>
        <dbReference type="ARBA" id="ARBA00004556"/>
    </source>
</evidence>